<dbReference type="OrthoDB" id="9816064at2"/>
<dbReference type="Pfam" id="PF17645">
    <property type="entry name" value="Amdase"/>
    <property type="match status" value="1"/>
</dbReference>
<sequence>MSVSAAAARLHPSGPVDPRPVDLGVLPSELDGGLASRAAIGLAILATDQTLEHEFRALVRIPGVAFYEARLFNDNDITPDTLRAIGPRIAPTVDLILPSVPLDVVGFGCTSATMTLGEEAVFAEIRKARPGVACTTPVTGALAAFKALGAKGIGLLTPYAPEINRGLVSYFTGRGLDISAVATFDRRDDREAARISLASIEAAAERMAAVPGVDAIFISCTSLRVAEAVAGLERRIGIPVTSSNHAMAWHCLRLAGVDDVVPAGGRLFALPAG</sequence>
<dbReference type="EMBL" id="RQXT01000038">
    <property type="protein sequence ID" value="RRH95134.1"/>
    <property type="molecule type" value="Genomic_DNA"/>
</dbReference>
<dbReference type="Proteomes" id="UP000273786">
    <property type="component" value="Unassembled WGS sequence"/>
</dbReference>
<reference evidence="1 2" key="1">
    <citation type="submission" date="2018-11" db="EMBL/GenBank/DDBJ databases">
        <title>the genome of Mesorhizobium tamadayense DSM 28320.</title>
        <authorList>
            <person name="Gao J."/>
        </authorList>
    </citation>
    <scope>NUCLEOTIDE SEQUENCE [LARGE SCALE GENOMIC DNA]</scope>
    <source>
        <strain evidence="1 2">DSM 28320</strain>
    </source>
</reference>
<comment type="caution">
    <text evidence="1">The sequence shown here is derived from an EMBL/GenBank/DDBJ whole genome shotgun (WGS) entry which is preliminary data.</text>
</comment>
<dbReference type="Gene3D" id="3.40.50.12500">
    <property type="match status" value="1"/>
</dbReference>
<dbReference type="PANTHER" id="PTHR40267">
    <property type="entry name" value="BLR3294 PROTEIN"/>
    <property type="match status" value="1"/>
</dbReference>
<dbReference type="InterPro" id="IPR026286">
    <property type="entry name" value="MaiA/AMDase"/>
</dbReference>
<dbReference type="PANTHER" id="PTHR40267:SF1">
    <property type="entry name" value="BLR3294 PROTEIN"/>
    <property type="match status" value="1"/>
</dbReference>
<keyword evidence="2" id="KW-1185">Reference proteome</keyword>
<protein>
    <submittedName>
        <fullName evidence="1">Asp/Glu racemase</fullName>
    </submittedName>
</protein>
<dbReference type="PIRSF" id="PIRSF015736">
    <property type="entry name" value="MI"/>
    <property type="match status" value="1"/>
</dbReference>
<proteinExistence type="predicted"/>
<dbReference type="RefSeq" id="WP_125003810.1">
    <property type="nucleotide sequence ID" value="NZ_RQXT01000038.1"/>
</dbReference>
<dbReference type="AlphaFoldDB" id="A0A3P3F915"/>
<dbReference type="InterPro" id="IPR053714">
    <property type="entry name" value="Iso_Racemase_Enz_sf"/>
</dbReference>
<name>A0A3P3F915_9HYPH</name>
<evidence type="ECO:0000313" key="1">
    <source>
        <dbReference type="EMBL" id="RRH95134.1"/>
    </source>
</evidence>
<gene>
    <name evidence="1" type="ORF">EH240_25585</name>
</gene>
<evidence type="ECO:0000313" key="2">
    <source>
        <dbReference type="Proteomes" id="UP000273786"/>
    </source>
</evidence>
<accession>A0A3P3F915</accession>
<organism evidence="1 2">
    <name type="scientific">Mesorhizobium tamadayense</name>
    <dbReference type="NCBI Taxonomy" id="425306"/>
    <lineage>
        <taxon>Bacteria</taxon>
        <taxon>Pseudomonadati</taxon>
        <taxon>Pseudomonadota</taxon>
        <taxon>Alphaproteobacteria</taxon>
        <taxon>Hyphomicrobiales</taxon>
        <taxon>Phyllobacteriaceae</taxon>
        <taxon>Mesorhizobium</taxon>
    </lineage>
</organism>